<organism evidence="1 2">
    <name type="scientific">Allorhizobium borbori</name>
    <dbReference type="NCBI Taxonomy" id="485907"/>
    <lineage>
        <taxon>Bacteria</taxon>
        <taxon>Pseudomonadati</taxon>
        <taxon>Pseudomonadota</taxon>
        <taxon>Alphaproteobacteria</taxon>
        <taxon>Hyphomicrobiales</taxon>
        <taxon>Rhizobiaceae</taxon>
        <taxon>Rhizobium/Agrobacterium group</taxon>
        <taxon>Allorhizobium</taxon>
    </lineage>
</organism>
<gene>
    <name evidence="1" type="ORF">GGQ66_001990</name>
</gene>
<protein>
    <recommendedName>
        <fullName evidence="3">DUF1127 domain-containing protein</fullName>
    </recommendedName>
</protein>
<comment type="caution">
    <text evidence="1">The sequence shown here is derived from an EMBL/GenBank/DDBJ whole genome shotgun (WGS) entry which is preliminary data.</text>
</comment>
<name>A0A7W6P148_9HYPH</name>
<dbReference type="AlphaFoldDB" id="A0A7W6P148"/>
<accession>A0A7W6P148</accession>
<proteinExistence type="predicted"/>
<evidence type="ECO:0000313" key="1">
    <source>
        <dbReference type="EMBL" id="MBB4103432.1"/>
    </source>
</evidence>
<sequence>MAIIVIEQDLATPRQGPRNVMRLSLRLAAFAISRYRYFEQWREERAQARELASLPMDMRKDFGWPGPDRH</sequence>
<keyword evidence="2" id="KW-1185">Reference proteome</keyword>
<reference evidence="1 2" key="1">
    <citation type="submission" date="2020-08" db="EMBL/GenBank/DDBJ databases">
        <title>Genomic Encyclopedia of Type Strains, Phase IV (KMG-IV): sequencing the most valuable type-strain genomes for metagenomic binning, comparative biology and taxonomic classification.</title>
        <authorList>
            <person name="Goeker M."/>
        </authorList>
    </citation>
    <scope>NUCLEOTIDE SEQUENCE [LARGE SCALE GENOMIC DNA]</scope>
    <source>
        <strain evidence="1 2">DSM 26385</strain>
    </source>
</reference>
<evidence type="ECO:0008006" key="3">
    <source>
        <dbReference type="Google" id="ProtNLM"/>
    </source>
</evidence>
<dbReference type="EMBL" id="JACIDU010000007">
    <property type="protein sequence ID" value="MBB4103432.1"/>
    <property type="molecule type" value="Genomic_DNA"/>
</dbReference>
<evidence type="ECO:0000313" key="2">
    <source>
        <dbReference type="Proteomes" id="UP000584824"/>
    </source>
</evidence>
<dbReference type="RefSeq" id="WP_183791975.1">
    <property type="nucleotide sequence ID" value="NZ_JACIDU010000007.1"/>
</dbReference>
<dbReference type="Proteomes" id="UP000584824">
    <property type="component" value="Unassembled WGS sequence"/>
</dbReference>